<evidence type="ECO:0000256" key="2">
    <source>
        <dbReference type="ARBA" id="ARBA00022723"/>
    </source>
</evidence>
<evidence type="ECO:0000259" key="3">
    <source>
        <dbReference type="Pfam" id="PF01557"/>
    </source>
</evidence>
<feature type="domain" description="Fumarylacetoacetase-like C-terminal" evidence="3">
    <location>
        <begin position="81"/>
        <end position="291"/>
    </location>
</feature>
<dbReference type="GO" id="GO:0016853">
    <property type="term" value="F:isomerase activity"/>
    <property type="evidence" value="ECO:0007669"/>
    <property type="project" value="UniProtKB-KW"/>
</dbReference>
<evidence type="ECO:0000313" key="4">
    <source>
        <dbReference type="EMBL" id="ACM28758.1"/>
    </source>
</evidence>
<name>B9JM44_RHIR8</name>
<dbReference type="PANTHER" id="PTHR42796:SF4">
    <property type="entry name" value="FUMARYLACETOACETATE HYDROLASE DOMAIN-CONTAINING PROTEIN 2A"/>
    <property type="match status" value="1"/>
</dbReference>
<keyword evidence="4" id="KW-0413">Isomerase</keyword>
<evidence type="ECO:0000313" key="5">
    <source>
        <dbReference type="Proteomes" id="UP000001600"/>
    </source>
</evidence>
<dbReference type="FunFam" id="3.90.850.10:FF:000002">
    <property type="entry name" value="2-hydroxyhepta-2,4-diene-1,7-dioate isomerase"/>
    <property type="match status" value="1"/>
</dbReference>
<dbReference type="eggNOG" id="COG0179">
    <property type="taxonomic scope" value="Bacteria"/>
</dbReference>
<dbReference type="EMBL" id="CP000629">
    <property type="protein sequence ID" value="ACM28758.1"/>
    <property type="molecule type" value="Genomic_DNA"/>
</dbReference>
<dbReference type="InterPro" id="IPR036663">
    <property type="entry name" value="Fumarylacetoacetase_C_sf"/>
</dbReference>
<evidence type="ECO:0000256" key="1">
    <source>
        <dbReference type="ARBA" id="ARBA00010211"/>
    </source>
</evidence>
<dbReference type="GO" id="GO:0046872">
    <property type="term" value="F:metal ion binding"/>
    <property type="evidence" value="ECO:0007669"/>
    <property type="project" value="UniProtKB-KW"/>
</dbReference>
<dbReference type="Gene3D" id="3.90.850.10">
    <property type="entry name" value="Fumarylacetoacetase-like, C-terminal domain"/>
    <property type="match status" value="1"/>
</dbReference>
<keyword evidence="2" id="KW-0479">Metal-binding</keyword>
<dbReference type="PANTHER" id="PTHR42796">
    <property type="entry name" value="FUMARYLACETOACETATE HYDROLASE DOMAIN-CONTAINING PROTEIN 2A-RELATED"/>
    <property type="match status" value="1"/>
</dbReference>
<dbReference type="HOGENOM" id="CLU_028458_3_0_5"/>
<dbReference type="STRING" id="311403.Arad_7208"/>
<dbReference type="Pfam" id="PF01557">
    <property type="entry name" value="FAA_hydrolase"/>
    <property type="match status" value="1"/>
</dbReference>
<protein>
    <submittedName>
        <fullName evidence="4">2-hydroxyhepta-2,4-diene-1,7-dioate isomerase</fullName>
    </submittedName>
</protein>
<organism evidence="4 5">
    <name type="scientific">Rhizobium rhizogenes (strain K84 / ATCC BAA-868)</name>
    <name type="common">Agrobacterium radiobacter</name>
    <dbReference type="NCBI Taxonomy" id="311403"/>
    <lineage>
        <taxon>Bacteria</taxon>
        <taxon>Pseudomonadati</taxon>
        <taxon>Pseudomonadota</taxon>
        <taxon>Alphaproteobacteria</taxon>
        <taxon>Hyphomicrobiales</taxon>
        <taxon>Rhizobiaceae</taxon>
        <taxon>Rhizobium/Agrobacterium group</taxon>
        <taxon>Rhizobium</taxon>
    </lineage>
</organism>
<dbReference type="InterPro" id="IPR011234">
    <property type="entry name" value="Fumarylacetoacetase-like_C"/>
</dbReference>
<dbReference type="AlphaFoldDB" id="B9JM44"/>
<comment type="similarity">
    <text evidence="1">Belongs to the FAH family.</text>
</comment>
<proteinExistence type="inferred from homology"/>
<sequence>MNEYKLGTGIIDNRPIPLVLVGNKVFTLPEVLGESAPTSLEAVFADWSNMDPVLSARAASLTGGRDPESIQFLTPVANPRKIVCIGINYRDHLTEMKVTEPPTFPYGFLRPQTSLAAHQEEIQLPSGAKMIDWEAELGIVIGRLYGPGDMADPLDAVAGYTVLNDISARDWIETRPFVGVDWVMQKSWNQFQPTGPWITPARYVADPQNLPICLTLNGEIKQNSNTGQMIFGVRDIIRHLSNMMTLEPGDIIATGTPAGVGFGRRPPEFTKPGDRIAITIEGLGTLENTFV</sequence>
<gene>
    <name evidence="4" type="ordered locus">Arad_7208</name>
</gene>
<accession>B9JM44</accession>
<dbReference type="SUPFAM" id="SSF56529">
    <property type="entry name" value="FAH"/>
    <property type="match status" value="1"/>
</dbReference>
<dbReference type="KEGG" id="ara:Arad_7208"/>
<dbReference type="RefSeq" id="WP_007689008.1">
    <property type="nucleotide sequence ID" value="NC_011983.1"/>
</dbReference>
<dbReference type="Proteomes" id="UP000001600">
    <property type="component" value="Chromosome 2"/>
</dbReference>
<dbReference type="GO" id="GO:0019752">
    <property type="term" value="P:carboxylic acid metabolic process"/>
    <property type="evidence" value="ECO:0007669"/>
    <property type="project" value="UniProtKB-ARBA"/>
</dbReference>
<dbReference type="InterPro" id="IPR051121">
    <property type="entry name" value="FAH"/>
</dbReference>
<reference evidence="4 5" key="1">
    <citation type="journal article" date="2009" name="J. Bacteriol.">
        <title>Genome sequences of three Agrobacterium biovars help elucidate the evolution of multichromosome genomes in bacteria.</title>
        <authorList>
            <person name="Slater S.C."/>
            <person name="Goldman B.S."/>
            <person name="Goodner B."/>
            <person name="Setubal J.C."/>
            <person name="Farrand S.K."/>
            <person name="Nester E.W."/>
            <person name="Burr T.J."/>
            <person name="Banta L."/>
            <person name="Dickerman A.W."/>
            <person name="Paulsen I."/>
            <person name="Otten L."/>
            <person name="Suen G."/>
            <person name="Welch R."/>
            <person name="Almeida N.F."/>
            <person name="Arnold F."/>
            <person name="Burton O.T."/>
            <person name="Du Z."/>
            <person name="Ewing A."/>
            <person name="Godsy E."/>
            <person name="Heisel S."/>
            <person name="Houmiel K.L."/>
            <person name="Jhaveri J."/>
            <person name="Lu J."/>
            <person name="Miller N.M."/>
            <person name="Norton S."/>
            <person name="Chen Q."/>
            <person name="Phoolcharoen W."/>
            <person name="Ohlin V."/>
            <person name="Ondrusek D."/>
            <person name="Pride N."/>
            <person name="Stricklin S.L."/>
            <person name="Sun J."/>
            <person name="Wheeler C."/>
            <person name="Wilson L."/>
            <person name="Zhu H."/>
            <person name="Wood D.W."/>
        </authorList>
    </citation>
    <scope>NUCLEOTIDE SEQUENCE [LARGE SCALE GENOMIC DNA]</scope>
    <source>
        <strain evidence="5">K84 / ATCC BAA-868</strain>
    </source>
</reference>